<accession>A0A151MF66</accession>
<evidence type="ECO:0000313" key="3">
    <source>
        <dbReference type="Proteomes" id="UP000050525"/>
    </source>
</evidence>
<feature type="domain" description="Reverse transcriptase" evidence="1">
    <location>
        <begin position="1"/>
        <end position="208"/>
    </location>
</feature>
<dbReference type="PROSITE" id="PS50878">
    <property type="entry name" value="RT_POL"/>
    <property type="match status" value="1"/>
</dbReference>
<name>A0A151MF66_ALLMI</name>
<dbReference type="Pfam" id="PF00078">
    <property type="entry name" value="RVT_1"/>
    <property type="match status" value="1"/>
</dbReference>
<evidence type="ECO:0000259" key="1">
    <source>
        <dbReference type="PROSITE" id="PS50878"/>
    </source>
</evidence>
<dbReference type="EMBL" id="AKHW03006215">
    <property type="protein sequence ID" value="KYO23020.1"/>
    <property type="molecule type" value="Genomic_DNA"/>
</dbReference>
<sequence>MDELGSCLGPRQKGGLKMALYPNQTEWWACVKDRTKGFFEQSGKWQAFFHRRQHKRLTRAIIHKDQSCVVPGCQIHGALPQLRHVLQLEWDSGQKMTVLNLDLEKAYDRVSHRFLFKTLQWMGIPPTFTSWIRMLYADKRSKVLVNGFLSERIVIESGVHQCCPLSSIFFICAIDPLAQRIGLDPGILGVQIPGGSKEQAKVLAYMDD</sequence>
<reference evidence="2 3" key="1">
    <citation type="journal article" date="2012" name="Genome Biol.">
        <title>Sequencing three crocodilian genomes to illuminate the evolution of archosaurs and amniotes.</title>
        <authorList>
            <person name="St John J.A."/>
            <person name="Braun E.L."/>
            <person name="Isberg S.R."/>
            <person name="Miles L.G."/>
            <person name="Chong A.Y."/>
            <person name="Gongora J."/>
            <person name="Dalzell P."/>
            <person name="Moran C."/>
            <person name="Bed'hom B."/>
            <person name="Abzhanov A."/>
            <person name="Burgess S.C."/>
            <person name="Cooksey A.M."/>
            <person name="Castoe T.A."/>
            <person name="Crawford N.G."/>
            <person name="Densmore L.D."/>
            <person name="Drew J.C."/>
            <person name="Edwards S.V."/>
            <person name="Faircloth B.C."/>
            <person name="Fujita M.K."/>
            <person name="Greenwold M.J."/>
            <person name="Hoffmann F.G."/>
            <person name="Howard J.M."/>
            <person name="Iguchi T."/>
            <person name="Janes D.E."/>
            <person name="Khan S.Y."/>
            <person name="Kohno S."/>
            <person name="de Koning A.J."/>
            <person name="Lance S.L."/>
            <person name="McCarthy F.M."/>
            <person name="McCormack J.E."/>
            <person name="Merchant M.E."/>
            <person name="Peterson D.G."/>
            <person name="Pollock D.D."/>
            <person name="Pourmand N."/>
            <person name="Raney B.J."/>
            <person name="Roessler K.A."/>
            <person name="Sanford J.R."/>
            <person name="Sawyer R.H."/>
            <person name="Schmidt C.J."/>
            <person name="Triplett E.W."/>
            <person name="Tuberville T.D."/>
            <person name="Venegas-Anaya M."/>
            <person name="Howard J.T."/>
            <person name="Jarvis E.D."/>
            <person name="Guillette L.J.Jr."/>
            <person name="Glenn T.C."/>
            <person name="Green R.E."/>
            <person name="Ray D.A."/>
        </authorList>
    </citation>
    <scope>NUCLEOTIDE SEQUENCE [LARGE SCALE GENOMIC DNA]</scope>
    <source>
        <strain evidence="2">KSC_2009_1</strain>
    </source>
</reference>
<dbReference type="InterPro" id="IPR000477">
    <property type="entry name" value="RT_dom"/>
</dbReference>
<evidence type="ECO:0000313" key="2">
    <source>
        <dbReference type="EMBL" id="KYO23020.1"/>
    </source>
</evidence>
<comment type="caution">
    <text evidence="2">The sequence shown here is derived from an EMBL/GenBank/DDBJ whole genome shotgun (WGS) entry which is preliminary data.</text>
</comment>
<gene>
    <name evidence="2" type="ORF">Y1Q_0005507</name>
</gene>
<dbReference type="STRING" id="8496.A0A151MF66"/>
<dbReference type="InterPro" id="IPR043502">
    <property type="entry name" value="DNA/RNA_pol_sf"/>
</dbReference>
<organism evidence="2 3">
    <name type="scientific">Alligator mississippiensis</name>
    <name type="common">American alligator</name>
    <dbReference type="NCBI Taxonomy" id="8496"/>
    <lineage>
        <taxon>Eukaryota</taxon>
        <taxon>Metazoa</taxon>
        <taxon>Chordata</taxon>
        <taxon>Craniata</taxon>
        <taxon>Vertebrata</taxon>
        <taxon>Euteleostomi</taxon>
        <taxon>Archelosauria</taxon>
        <taxon>Archosauria</taxon>
        <taxon>Crocodylia</taxon>
        <taxon>Alligatoridae</taxon>
        <taxon>Alligatorinae</taxon>
        <taxon>Alligator</taxon>
    </lineage>
</organism>
<dbReference type="AlphaFoldDB" id="A0A151MF66"/>
<dbReference type="SUPFAM" id="SSF56672">
    <property type="entry name" value="DNA/RNA polymerases"/>
    <property type="match status" value="1"/>
</dbReference>
<keyword evidence="3" id="KW-1185">Reference proteome</keyword>
<proteinExistence type="predicted"/>
<dbReference type="Proteomes" id="UP000050525">
    <property type="component" value="Unassembled WGS sequence"/>
</dbReference>
<dbReference type="PANTHER" id="PTHR19446">
    <property type="entry name" value="REVERSE TRANSCRIPTASES"/>
    <property type="match status" value="1"/>
</dbReference>
<protein>
    <recommendedName>
        <fullName evidence="1">Reverse transcriptase domain-containing protein</fullName>
    </recommendedName>
</protein>